<protein>
    <submittedName>
        <fullName evidence="2">UDP-glucuronosyl/UDP-glucosyltransferase</fullName>
    </submittedName>
</protein>
<dbReference type="GO" id="GO:0080044">
    <property type="term" value="F:quercetin 7-O-glucosyltransferase activity"/>
    <property type="evidence" value="ECO:0007669"/>
    <property type="project" value="TreeGrafter"/>
</dbReference>
<reference evidence="3" key="1">
    <citation type="submission" date="2016-06" db="EMBL/GenBank/DDBJ databases">
        <title>Parallel loss of symbiosis genes in relatives of nitrogen-fixing non-legume Parasponia.</title>
        <authorList>
            <person name="Van Velzen R."/>
            <person name="Holmer R."/>
            <person name="Bu F."/>
            <person name="Rutten L."/>
            <person name="Van Zeijl A."/>
            <person name="Liu W."/>
            <person name="Santuari L."/>
            <person name="Cao Q."/>
            <person name="Sharma T."/>
            <person name="Shen D."/>
            <person name="Roswanjaya Y."/>
            <person name="Wardhani T."/>
            <person name="Kalhor M.S."/>
            <person name="Jansen J."/>
            <person name="Van den Hoogen J."/>
            <person name="Gungor B."/>
            <person name="Hartog M."/>
            <person name="Hontelez J."/>
            <person name="Verver J."/>
            <person name="Yang W.-C."/>
            <person name="Schijlen E."/>
            <person name="Repin R."/>
            <person name="Schilthuizen M."/>
            <person name="Schranz E."/>
            <person name="Heidstra R."/>
            <person name="Miyata K."/>
            <person name="Fedorova E."/>
            <person name="Kohlen W."/>
            <person name="Bisseling T."/>
            <person name="Smit S."/>
            <person name="Geurts R."/>
        </authorList>
    </citation>
    <scope>NUCLEOTIDE SEQUENCE [LARGE SCALE GENOMIC DNA]</scope>
    <source>
        <strain evidence="3">cv. RG33-2</strain>
    </source>
</reference>
<dbReference type="Proteomes" id="UP000237000">
    <property type="component" value="Unassembled WGS sequence"/>
</dbReference>
<dbReference type="Gene3D" id="3.40.50.2000">
    <property type="entry name" value="Glycogen Phosphorylase B"/>
    <property type="match status" value="1"/>
</dbReference>
<organism evidence="2 3">
    <name type="scientific">Trema orientale</name>
    <name type="common">Charcoal tree</name>
    <name type="synonym">Celtis orientalis</name>
    <dbReference type="NCBI Taxonomy" id="63057"/>
    <lineage>
        <taxon>Eukaryota</taxon>
        <taxon>Viridiplantae</taxon>
        <taxon>Streptophyta</taxon>
        <taxon>Embryophyta</taxon>
        <taxon>Tracheophyta</taxon>
        <taxon>Spermatophyta</taxon>
        <taxon>Magnoliopsida</taxon>
        <taxon>eudicotyledons</taxon>
        <taxon>Gunneridae</taxon>
        <taxon>Pentapetalae</taxon>
        <taxon>rosids</taxon>
        <taxon>fabids</taxon>
        <taxon>Rosales</taxon>
        <taxon>Cannabaceae</taxon>
        <taxon>Trema</taxon>
    </lineage>
</organism>
<proteinExistence type="inferred from homology"/>
<dbReference type="SUPFAM" id="SSF53756">
    <property type="entry name" value="UDP-Glycosyltransferase/glycogen phosphorylase"/>
    <property type="match status" value="1"/>
</dbReference>
<dbReference type="AlphaFoldDB" id="A0A2P5EQ06"/>
<dbReference type="STRING" id="63057.A0A2P5EQ06"/>
<dbReference type="PANTHER" id="PTHR11926">
    <property type="entry name" value="GLUCOSYL/GLUCURONOSYL TRANSFERASES"/>
    <property type="match status" value="1"/>
</dbReference>
<keyword evidence="2" id="KW-0808">Transferase</keyword>
<comment type="similarity">
    <text evidence="1">Belongs to the UDP-glycosyltransferase family.</text>
</comment>
<dbReference type="EMBL" id="JXTC01000115">
    <property type="protein sequence ID" value="PON87606.1"/>
    <property type="molecule type" value="Genomic_DNA"/>
</dbReference>
<keyword evidence="3" id="KW-1185">Reference proteome</keyword>
<dbReference type="PANTHER" id="PTHR11926:SF1392">
    <property type="entry name" value="GLYCOSYLTRANSFERASE"/>
    <property type="match status" value="1"/>
</dbReference>
<dbReference type="GO" id="GO:0080043">
    <property type="term" value="F:quercetin 3-O-glucosyltransferase activity"/>
    <property type="evidence" value="ECO:0007669"/>
    <property type="project" value="TreeGrafter"/>
</dbReference>
<sequence>MEMEYQGPQVAPPPRVLIFPLPAQGHVSSMLKLAELLALAGLHVTFLNTDHIHNRLVRCTDVETRLSKYPGFLFRTISDGLEDHHPRTGDRIADVFFSMKEKTKPVLREMLVSGKLGSDDSPLVTCIISDGIFGGFTIDVAEELGVPIIHFRTASACYFWSYFSFPDLIESGELPMRGN</sequence>
<gene>
    <name evidence="2" type="ORF">TorRG33x02_165990</name>
</gene>
<evidence type="ECO:0000313" key="2">
    <source>
        <dbReference type="EMBL" id="PON87606.1"/>
    </source>
</evidence>
<evidence type="ECO:0000256" key="1">
    <source>
        <dbReference type="ARBA" id="ARBA00009995"/>
    </source>
</evidence>
<evidence type="ECO:0000313" key="3">
    <source>
        <dbReference type="Proteomes" id="UP000237000"/>
    </source>
</evidence>
<dbReference type="OrthoDB" id="5835829at2759"/>
<name>A0A2P5EQ06_TREOI</name>
<accession>A0A2P5EQ06</accession>
<comment type="caution">
    <text evidence="2">The sequence shown here is derived from an EMBL/GenBank/DDBJ whole genome shotgun (WGS) entry which is preliminary data.</text>
</comment>
<dbReference type="InParanoid" id="A0A2P5EQ06"/>